<protein>
    <submittedName>
        <fullName evidence="1">Uncharacterized protein</fullName>
    </submittedName>
</protein>
<gene>
    <name evidence="1" type="ORF">FisN_12Lh167</name>
</gene>
<evidence type="ECO:0000313" key="1">
    <source>
        <dbReference type="EMBL" id="GAX15131.1"/>
    </source>
</evidence>
<sequence>MEDVRGIEMLKVDGEVLNLLYAVVIANREQCPWTDVVQLVHRMTNLKEIKVTTSSTGAFTVMLEDLLQWMSPSMKNLKSFCVNRQVQFGFMSHTLFPLIQSSIPSSIEEVIFSNVTFRRQERQESYTIVADRFAGILTQMPNLKRLVIQRSKPWRDNPSIIRADHLQTIFRYKSLKRLALRNMALSDDDFEIVAEELTRNCTLESIDLGGKHRARSTRGYDSILRTMERQYYVKQFRLFSYNGGIGFSDERIDMFDLEIPERVQFGIDSFTKLNAADRKRIFRDEKVTRHDLFQLVEMVQDDINATFSILRSHPQIVNAFNLFEL</sequence>
<keyword evidence="2" id="KW-1185">Reference proteome</keyword>
<evidence type="ECO:0000313" key="2">
    <source>
        <dbReference type="Proteomes" id="UP000198406"/>
    </source>
</evidence>
<dbReference type="AlphaFoldDB" id="A0A1Z5JMW1"/>
<dbReference type="InParanoid" id="A0A1Z5JMW1"/>
<dbReference type="InterPro" id="IPR032675">
    <property type="entry name" value="LRR_dom_sf"/>
</dbReference>
<dbReference type="Gene3D" id="3.80.10.10">
    <property type="entry name" value="Ribonuclease Inhibitor"/>
    <property type="match status" value="1"/>
</dbReference>
<dbReference type="EMBL" id="BDSP01000087">
    <property type="protein sequence ID" value="GAX15131.1"/>
    <property type="molecule type" value="Genomic_DNA"/>
</dbReference>
<dbReference type="Proteomes" id="UP000198406">
    <property type="component" value="Unassembled WGS sequence"/>
</dbReference>
<name>A0A1Z5JMW1_FISSO</name>
<accession>A0A1Z5JMW1</accession>
<proteinExistence type="predicted"/>
<reference evidence="1 2" key="1">
    <citation type="journal article" date="2015" name="Plant Cell">
        <title>Oil accumulation by the oleaginous diatom Fistulifera solaris as revealed by the genome and transcriptome.</title>
        <authorList>
            <person name="Tanaka T."/>
            <person name="Maeda Y."/>
            <person name="Veluchamy A."/>
            <person name="Tanaka M."/>
            <person name="Abida H."/>
            <person name="Marechal E."/>
            <person name="Bowler C."/>
            <person name="Muto M."/>
            <person name="Sunaga Y."/>
            <person name="Tanaka M."/>
            <person name="Yoshino T."/>
            <person name="Taniguchi T."/>
            <person name="Fukuda Y."/>
            <person name="Nemoto M."/>
            <person name="Matsumoto M."/>
            <person name="Wong P.S."/>
            <person name="Aburatani S."/>
            <person name="Fujibuchi W."/>
        </authorList>
    </citation>
    <scope>NUCLEOTIDE SEQUENCE [LARGE SCALE GENOMIC DNA]</scope>
    <source>
        <strain evidence="1 2">JPCC DA0580</strain>
    </source>
</reference>
<dbReference type="SUPFAM" id="SSF52047">
    <property type="entry name" value="RNI-like"/>
    <property type="match status" value="1"/>
</dbReference>
<organism evidence="1 2">
    <name type="scientific">Fistulifera solaris</name>
    <name type="common">Oleaginous diatom</name>
    <dbReference type="NCBI Taxonomy" id="1519565"/>
    <lineage>
        <taxon>Eukaryota</taxon>
        <taxon>Sar</taxon>
        <taxon>Stramenopiles</taxon>
        <taxon>Ochrophyta</taxon>
        <taxon>Bacillariophyta</taxon>
        <taxon>Bacillariophyceae</taxon>
        <taxon>Bacillariophycidae</taxon>
        <taxon>Naviculales</taxon>
        <taxon>Naviculaceae</taxon>
        <taxon>Fistulifera</taxon>
    </lineage>
</organism>
<comment type="caution">
    <text evidence="1">The sequence shown here is derived from an EMBL/GenBank/DDBJ whole genome shotgun (WGS) entry which is preliminary data.</text>
</comment>